<gene>
    <name evidence="2" type="ORF">IEQ34_020431</name>
</gene>
<sequence length="109" mass="12037">MGDITSTKIPPAKGDRPVVQSKDLKKSQKVAKADDVVSIITGNSLIIFRKKFHFPNDLILDEEYSFNMGLSTQAGRLHAHMLKKPTKVLEAVIQPSKAPPKRSENEGDP</sequence>
<dbReference type="AlphaFoldDB" id="A0AAV7G102"/>
<protein>
    <submittedName>
        <fullName evidence="2">Uncharacterized protein</fullName>
    </submittedName>
</protein>
<keyword evidence="3" id="KW-1185">Reference proteome</keyword>
<feature type="region of interest" description="Disordered" evidence="1">
    <location>
        <begin position="1"/>
        <end position="23"/>
    </location>
</feature>
<name>A0AAV7G102_DENCH</name>
<dbReference type="EMBL" id="JAGFBR010000018">
    <property type="protein sequence ID" value="KAH0449739.1"/>
    <property type="molecule type" value="Genomic_DNA"/>
</dbReference>
<organism evidence="2 3">
    <name type="scientific">Dendrobium chrysotoxum</name>
    <name type="common">Orchid</name>
    <dbReference type="NCBI Taxonomy" id="161865"/>
    <lineage>
        <taxon>Eukaryota</taxon>
        <taxon>Viridiplantae</taxon>
        <taxon>Streptophyta</taxon>
        <taxon>Embryophyta</taxon>
        <taxon>Tracheophyta</taxon>
        <taxon>Spermatophyta</taxon>
        <taxon>Magnoliopsida</taxon>
        <taxon>Liliopsida</taxon>
        <taxon>Asparagales</taxon>
        <taxon>Orchidaceae</taxon>
        <taxon>Epidendroideae</taxon>
        <taxon>Malaxideae</taxon>
        <taxon>Dendrobiinae</taxon>
        <taxon>Dendrobium</taxon>
    </lineage>
</organism>
<accession>A0AAV7G102</accession>
<dbReference type="Proteomes" id="UP000775213">
    <property type="component" value="Unassembled WGS sequence"/>
</dbReference>
<evidence type="ECO:0000256" key="1">
    <source>
        <dbReference type="SAM" id="MobiDB-lite"/>
    </source>
</evidence>
<reference evidence="2 3" key="1">
    <citation type="journal article" date="2021" name="Hortic Res">
        <title>Chromosome-scale assembly of the Dendrobium chrysotoxum genome enhances the understanding of orchid evolution.</title>
        <authorList>
            <person name="Zhang Y."/>
            <person name="Zhang G.Q."/>
            <person name="Zhang D."/>
            <person name="Liu X.D."/>
            <person name="Xu X.Y."/>
            <person name="Sun W.H."/>
            <person name="Yu X."/>
            <person name="Zhu X."/>
            <person name="Wang Z.W."/>
            <person name="Zhao X."/>
            <person name="Zhong W.Y."/>
            <person name="Chen H."/>
            <person name="Yin W.L."/>
            <person name="Huang T."/>
            <person name="Niu S.C."/>
            <person name="Liu Z.J."/>
        </authorList>
    </citation>
    <scope>NUCLEOTIDE SEQUENCE [LARGE SCALE GENOMIC DNA]</scope>
    <source>
        <strain evidence="2">Lindl</strain>
    </source>
</reference>
<evidence type="ECO:0000313" key="3">
    <source>
        <dbReference type="Proteomes" id="UP000775213"/>
    </source>
</evidence>
<evidence type="ECO:0000313" key="2">
    <source>
        <dbReference type="EMBL" id="KAH0449739.1"/>
    </source>
</evidence>
<comment type="caution">
    <text evidence="2">The sequence shown here is derived from an EMBL/GenBank/DDBJ whole genome shotgun (WGS) entry which is preliminary data.</text>
</comment>
<proteinExistence type="predicted"/>